<name>A0A285V7Q7_9ACTN</name>
<keyword evidence="2" id="KW-1185">Reference proteome</keyword>
<protein>
    <submittedName>
        <fullName evidence="1">Uncharacterized protein</fullName>
    </submittedName>
</protein>
<dbReference type="AlphaFoldDB" id="A0A285V7Q7"/>
<dbReference type="InterPro" id="IPR000415">
    <property type="entry name" value="Nitroreductase-like"/>
</dbReference>
<dbReference type="RefSeq" id="WP_097195158.1">
    <property type="nucleotide sequence ID" value="NZ_OBQI01000003.1"/>
</dbReference>
<evidence type="ECO:0000313" key="2">
    <source>
        <dbReference type="Proteomes" id="UP000219435"/>
    </source>
</evidence>
<evidence type="ECO:0000313" key="1">
    <source>
        <dbReference type="EMBL" id="SOC49608.1"/>
    </source>
</evidence>
<dbReference type="OrthoDB" id="8156917at2"/>
<dbReference type="Proteomes" id="UP000219435">
    <property type="component" value="Unassembled WGS sequence"/>
</dbReference>
<dbReference type="GO" id="GO:0016491">
    <property type="term" value="F:oxidoreductase activity"/>
    <property type="evidence" value="ECO:0007669"/>
    <property type="project" value="InterPro"/>
</dbReference>
<reference evidence="2" key="1">
    <citation type="submission" date="2017-08" db="EMBL/GenBank/DDBJ databases">
        <authorList>
            <person name="Varghese N."/>
            <person name="Submissions S."/>
        </authorList>
    </citation>
    <scope>NUCLEOTIDE SEQUENCE [LARGE SCALE GENOMIC DNA]</scope>
    <source>
        <strain evidence="2">DSM 4725</strain>
    </source>
</reference>
<dbReference type="EMBL" id="OBQI01000003">
    <property type="protein sequence ID" value="SOC49608.1"/>
    <property type="molecule type" value="Genomic_DNA"/>
</dbReference>
<gene>
    <name evidence="1" type="ORF">SAMN05660748_2336</name>
</gene>
<proteinExistence type="predicted"/>
<accession>A0A285V7Q7</accession>
<dbReference type="Gene3D" id="3.40.109.10">
    <property type="entry name" value="NADH Oxidase"/>
    <property type="match status" value="1"/>
</dbReference>
<sequence>MPALDERMQALEAAATEATLTSAFCDVPGCALVLHPDRLDVRAVGSRHVPEPDRPWRRVVQGAGAVVLGVRVAFAARAWAVQVERLPRPDDPGLLAVLRPVPGAPEPGLAQLAGTAAQGPVRRRPLALRRLPPTLLEQLGRAAAAEGAVLVPVPPEQDGTVAQLEREALAIRGQDPGPARDSLTEADDDAPGSFLLLVTDADDELAWLRSGEASERVLLELARAGWRATVVPHVLDAPLTRADVRSALSWDDHPQSLIRVA</sequence>
<organism evidence="1 2">
    <name type="scientific">Blastococcus aggregatus</name>
    <dbReference type="NCBI Taxonomy" id="38502"/>
    <lineage>
        <taxon>Bacteria</taxon>
        <taxon>Bacillati</taxon>
        <taxon>Actinomycetota</taxon>
        <taxon>Actinomycetes</taxon>
        <taxon>Geodermatophilales</taxon>
        <taxon>Geodermatophilaceae</taxon>
        <taxon>Blastococcus</taxon>
    </lineage>
</organism>